<name>A0A918EHB5_9PSEU</name>
<dbReference type="Pfam" id="PF16859">
    <property type="entry name" value="TetR_C_11"/>
    <property type="match status" value="1"/>
</dbReference>
<organism evidence="6 7">
    <name type="scientific">Saccharothrix coeruleofusca</name>
    <dbReference type="NCBI Taxonomy" id="33919"/>
    <lineage>
        <taxon>Bacteria</taxon>
        <taxon>Bacillati</taxon>
        <taxon>Actinomycetota</taxon>
        <taxon>Actinomycetes</taxon>
        <taxon>Pseudonocardiales</taxon>
        <taxon>Pseudonocardiaceae</taxon>
        <taxon>Saccharothrix</taxon>
    </lineage>
</organism>
<keyword evidence="2 4" id="KW-0238">DNA-binding</keyword>
<dbReference type="PANTHER" id="PTHR30055">
    <property type="entry name" value="HTH-TYPE TRANSCRIPTIONAL REGULATOR RUTR"/>
    <property type="match status" value="1"/>
</dbReference>
<dbReference type="InterPro" id="IPR001647">
    <property type="entry name" value="HTH_TetR"/>
</dbReference>
<dbReference type="Pfam" id="PF00440">
    <property type="entry name" value="TetR_N"/>
    <property type="match status" value="1"/>
</dbReference>
<sequence length="198" mass="21915">MAGTKSRRRGEQLEHAILDAAWEELREVGYARLTVEAVAARAGTSKPVIYRRWAGRAELVIAAWQHRAPTEHRTPDTGALRSDLLVLFTTIARRADAMMNEVVAGVMSEAFRHPEVAALLRERLVADSPLAGTVRRIVDRAVERGELLPVRLPSRVTRLPLDLIRNENVMCGTPPDDDVLASMVDDVYLPLLRGLAAP</sequence>
<dbReference type="Proteomes" id="UP000639606">
    <property type="component" value="Unassembled WGS sequence"/>
</dbReference>
<dbReference type="InterPro" id="IPR011075">
    <property type="entry name" value="TetR_C"/>
</dbReference>
<reference evidence="6" key="1">
    <citation type="journal article" date="2014" name="Int. J. Syst. Evol. Microbiol.">
        <title>Complete genome sequence of Corynebacterium casei LMG S-19264T (=DSM 44701T), isolated from a smear-ripened cheese.</title>
        <authorList>
            <consortium name="US DOE Joint Genome Institute (JGI-PGF)"/>
            <person name="Walter F."/>
            <person name="Albersmeier A."/>
            <person name="Kalinowski J."/>
            <person name="Ruckert C."/>
        </authorList>
    </citation>
    <scope>NUCLEOTIDE SEQUENCE</scope>
    <source>
        <strain evidence="6">JCM 3313</strain>
    </source>
</reference>
<dbReference type="SUPFAM" id="SSF48498">
    <property type="entry name" value="Tetracyclin repressor-like, C-terminal domain"/>
    <property type="match status" value="1"/>
</dbReference>
<evidence type="ECO:0000259" key="5">
    <source>
        <dbReference type="PROSITE" id="PS50977"/>
    </source>
</evidence>
<dbReference type="InterPro" id="IPR036271">
    <property type="entry name" value="Tet_transcr_reg_TetR-rel_C_sf"/>
</dbReference>
<dbReference type="RefSeq" id="WP_189226641.1">
    <property type="nucleotide sequence ID" value="NZ_BMRG01000017.1"/>
</dbReference>
<dbReference type="AlphaFoldDB" id="A0A918EHB5"/>
<gene>
    <name evidence="6" type="ORF">GCM10010185_59650</name>
</gene>
<dbReference type="Gene3D" id="1.10.10.60">
    <property type="entry name" value="Homeodomain-like"/>
    <property type="match status" value="1"/>
</dbReference>
<protein>
    <submittedName>
        <fullName evidence="6">TetR family transcriptional regulator</fullName>
    </submittedName>
</protein>
<dbReference type="PROSITE" id="PS50977">
    <property type="entry name" value="HTH_TETR_2"/>
    <property type="match status" value="1"/>
</dbReference>
<dbReference type="PRINTS" id="PR00455">
    <property type="entry name" value="HTHTETR"/>
</dbReference>
<proteinExistence type="predicted"/>
<keyword evidence="3" id="KW-0804">Transcription</keyword>
<evidence type="ECO:0000256" key="4">
    <source>
        <dbReference type="PROSITE-ProRule" id="PRU00335"/>
    </source>
</evidence>
<dbReference type="EMBL" id="BMRG01000017">
    <property type="protein sequence ID" value="GGP77846.1"/>
    <property type="molecule type" value="Genomic_DNA"/>
</dbReference>
<dbReference type="InterPro" id="IPR009057">
    <property type="entry name" value="Homeodomain-like_sf"/>
</dbReference>
<comment type="caution">
    <text evidence="6">The sequence shown here is derived from an EMBL/GenBank/DDBJ whole genome shotgun (WGS) entry which is preliminary data.</text>
</comment>
<feature type="DNA-binding region" description="H-T-H motif" evidence="4">
    <location>
        <begin position="34"/>
        <end position="53"/>
    </location>
</feature>
<evidence type="ECO:0000313" key="7">
    <source>
        <dbReference type="Proteomes" id="UP000639606"/>
    </source>
</evidence>
<evidence type="ECO:0000256" key="3">
    <source>
        <dbReference type="ARBA" id="ARBA00023163"/>
    </source>
</evidence>
<dbReference type="Gene3D" id="1.10.357.10">
    <property type="entry name" value="Tetracycline Repressor, domain 2"/>
    <property type="match status" value="1"/>
</dbReference>
<keyword evidence="1" id="KW-0805">Transcription regulation</keyword>
<evidence type="ECO:0000256" key="2">
    <source>
        <dbReference type="ARBA" id="ARBA00023125"/>
    </source>
</evidence>
<evidence type="ECO:0000313" key="6">
    <source>
        <dbReference type="EMBL" id="GGP77846.1"/>
    </source>
</evidence>
<evidence type="ECO:0000256" key="1">
    <source>
        <dbReference type="ARBA" id="ARBA00023015"/>
    </source>
</evidence>
<accession>A0A918EHB5</accession>
<feature type="domain" description="HTH tetR-type" evidence="5">
    <location>
        <begin position="11"/>
        <end position="71"/>
    </location>
</feature>
<dbReference type="SUPFAM" id="SSF46689">
    <property type="entry name" value="Homeodomain-like"/>
    <property type="match status" value="1"/>
</dbReference>
<dbReference type="InterPro" id="IPR050109">
    <property type="entry name" value="HTH-type_TetR-like_transc_reg"/>
</dbReference>
<dbReference type="PANTHER" id="PTHR30055:SF148">
    <property type="entry name" value="TETR-FAMILY TRANSCRIPTIONAL REGULATOR"/>
    <property type="match status" value="1"/>
</dbReference>
<keyword evidence="7" id="KW-1185">Reference proteome</keyword>
<dbReference type="GO" id="GO:0000976">
    <property type="term" value="F:transcription cis-regulatory region binding"/>
    <property type="evidence" value="ECO:0007669"/>
    <property type="project" value="TreeGrafter"/>
</dbReference>
<reference evidence="6" key="2">
    <citation type="submission" date="2020-09" db="EMBL/GenBank/DDBJ databases">
        <authorList>
            <person name="Sun Q."/>
            <person name="Ohkuma M."/>
        </authorList>
    </citation>
    <scope>NUCLEOTIDE SEQUENCE</scope>
    <source>
        <strain evidence="6">JCM 3313</strain>
    </source>
</reference>
<dbReference type="GO" id="GO:0003700">
    <property type="term" value="F:DNA-binding transcription factor activity"/>
    <property type="evidence" value="ECO:0007669"/>
    <property type="project" value="TreeGrafter"/>
</dbReference>